<dbReference type="AlphaFoldDB" id="A0A210Q1U3"/>
<dbReference type="Proteomes" id="UP000242188">
    <property type="component" value="Unassembled WGS sequence"/>
</dbReference>
<gene>
    <name evidence="5" type="ORF">KP79_PYT15776</name>
</gene>
<dbReference type="PANTHER" id="PTHR44942">
    <property type="entry name" value="METHYLTRANSF_11 DOMAIN-CONTAINING PROTEIN"/>
    <property type="match status" value="1"/>
</dbReference>
<evidence type="ECO:0000256" key="3">
    <source>
        <dbReference type="ARBA" id="ARBA00022679"/>
    </source>
</evidence>
<keyword evidence="2 5" id="KW-0489">Methyltransferase</keyword>
<dbReference type="EMBL" id="NEDP02005239">
    <property type="protein sequence ID" value="OWF42697.1"/>
    <property type="molecule type" value="Genomic_DNA"/>
</dbReference>
<evidence type="ECO:0000256" key="2">
    <source>
        <dbReference type="ARBA" id="ARBA00022603"/>
    </source>
</evidence>
<dbReference type="InterPro" id="IPR051052">
    <property type="entry name" value="Diverse_substrate_MTase"/>
</dbReference>
<dbReference type="PANTHER" id="PTHR44942:SF4">
    <property type="entry name" value="METHYLTRANSFERASE TYPE 11 DOMAIN-CONTAINING PROTEIN"/>
    <property type="match status" value="1"/>
</dbReference>
<protein>
    <submittedName>
        <fullName evidence="5">Methyltransferase</fullName>
    </submittedName>
</protein>
<dbReference type="GO" id="GO:0032259">
    <property type="term" value="P:methylation"/>
    <property type="evidence" value="ECO:0007669"/>
    <property type="project" value="UniProtKB-KW"/>
</dbReference>
<evidence type="ECO:0000313" key="6">
    <source>
        <dbReference type="Proteomes" id="UP000242188"/>
    </source>
</evidence>
<dbReference type="CDD" id="cd02440">
    <property type="entry name" value="AdoMet_MTases"/>
    <property type="match status" value="1"/>
</dbReference>
<dbReference type="OrthoDB" id="506498at2759"/>
<dbReference type="InterPro" id="IPR029063">
    <property type="entry name" value="SAM-dependent_MTases_sf"/>
</dbReference>
<name>A0A210Q1U3_MIZYE</name>
<accession>A0A210Q1U3</accession>
<sequence length="269" mass="30302">MSIMLFEGETHAELYAKYRPKYPETLYETIGEFCRAPGASGTGVAVDVGCGSGQGTFPLCEMFDSVVGVDISQSQIEQAIRLQNFDQKYDTNKLNFRVGPAEDLSFREDNSVDLVSVAAAIHWLDTEKFYKEADRILKPGGSLIVYTYVLPDPDKEEAGALEAQFYKEHLSEYASSRMFPKLEDYKLPFDDEYGVRTVPMNHTLTVHEYVGFITTLSASQTYLQHNPSSAIFDDLTQRLLDLYTDPVTKEEMAMYTTSTVTLRTGRKPL</sequence>
<proteinExistence type="inferred from homology"/>
<feature type="domain" description="Methyltransferase type 11" evidence="4">
    <location>
        <begin position="46"/>
        <end position="145"/>
    </location>
</feature>
<keyword evidence="6" id="KW-1185">Reference proteome</keyword>
<comment type="similarity">
    <text evidence="1">Belongs to the methyltransferase superfamily.</text>
</comment>
<dbReference type="GO" id="GO:0008757">
    <property type="term" value="F:S-adenosylmethionine-dependent methyltransferase activity"/>
    <property type="evidence" value="ECO:0007669"/>
    <property type="project" value="InterPro"/>
</dbReference>
<reference evidence="5 6" key="1">
    <citation type="journal article" date="2017" name="Nat. Ecol. Evol.">
        <title>Scallop genome provides insights into evolution of bilaterian karyotype and development.</title>
        <authorList>
            <person name="Wang S."/>
            <person name="Zhang J."/>
            <person name="Jiao W."/>
            <person name="Li J."/>
            <person name="Xun X."/>
            <person name="Sun Y."/>
            <person name="Guo X."/>
            <person name="Huan P."/>
            <person name="Dong B."/>
            <person name="Zhang L."/>
            <person name="Hu X."/>
            <person name="Sun X."/>
            <person name="Wang J."/>
            <person name="Zhao C."/>
            <person name="Wang Y."/>
            <person name="Wang D."/>
            <person name="Huang X."/>
            <person name="Wang R."/>
            <person name="Lv J."/>
            <person name="Li Y."/>
            <person name="Zhang Z."/>
            <person name="Liu B."/>
            <person name="Lu W."/>
            <person name="Hui Y."/>
            <person name="Liang J."/>
            <person name="Zhou Z."/>
            <person name="Hou R."/>
            <person name="Li X."/>
            <person name="Liu Y."/>
            <person name="Li H."/>
            <person name="Ning X."/>
            <person name="Lin Y."/>
            <person name="Zhao L."/>
            <person name="Xing Q."/>
            <person name="Dou J."/>
            <person name="Li Y."/>
            <person name="Mao J."/>
            <person name="Guo H."/>
            <person name="Dou H."/>
            <person name="Li T."/>
            <person name="Mu C."/>
            <person name="Jiang W."/>
            <person name="Fu Q."/>
            <person name="Fu X."/>
            <person name="Miao Y."/>
            <person name="Liu J."/>
            <person name="Yu Q."/>
            <person name="Li R."/>
            <person name="Liao H."/>
            <person name="Li X."/>
            <person name="Kong Y."/>
            <person name="Jiang Z."/>
            <person name="Chourrout D."/>
            <person name="Li R."/>
            <person name="Bao Z."/>
        </authorList>
    </citation>
    <scope>NUCLEOTIDE SEQUENCE [LARGE SCALE GENOMIC DNA]</scope>
    <source>
        <strain evidence="5 6">PY_sf001</strain>
    </source>
</reference>
<comment type="caution">
    <text evidence="5">The sequence shown here is derived from an EMBL/GenBank/DDBJ whole genome shotgun (WGS) entry which is preliminary data.</text>
</comment>
<keyword evidence="3 5" id="KW-0808">Transferase</keyword>
<evidence type="ECO:0000259" key="4">
    <source>
        <dbReference type="Pfam" id="PF08241"/>
    </source>
</evidence>
<evidence type="ECO:0000313" key="5">
    <source>
        <dbReference type="EMBL" id="OWF42697.1"/>
    </source>
</evidence>
<dbReference type="Gene3D" id="3.40.50.150">
    <property type="entry name" value="Vaccinia Virus protein VP39"/>
    <property type="match status" value="1"/>
</dbReference>
<evidence type="ECO:0000256" key="1">
    <source>
        <dbReference type="ARBA" id="ARBA00008361"/>
    </source>
</evidence>
<dbReference type="InterPro" id="IPR013216">
    <property type="entry name" value="Methyltransf_11"/>
</dbReference>
<dbReference type="Pfam" id="PF08241">
    <property type="entry name" value="Methyltransf_11"/>
    <property type="match status" value="1"/>
</dbReference>
<organism evidence="5 6">
    <name type="scientific">Mizuhopecten yessoensis</name>
    <name type="common">Japanese scallop</name>
    <name type="synonym">Patinopecten yessoensis</name>
    <dbReference type="NCBI Taxonomy" id="6573"/>
    <lineage>
        <taxon>Eukaryota</taxon>
        <taxon>Metazoa</taxon>
        <taxon>Spiralia</taxon>
        <taxon>Lophotrochozoa</taxon>
        <taxon>Mollusca</taxon>
        <taxon>Bivalvia</taxon>
        <taxon>Autobranchia</taxon>
        <taxon>Pteriomorphia</taxon>
        <taxon>Pectinida</taxon>
        <taxon>Pectinoidea</taxon>
        <taxon>Pectinidae</taxon>
        <taxon>Mizuhopecten</taxon>
    </lineage>
</organism>
<dbReference type="SUPFAM" id="SSF53335">
    <property type="entry name" value="S-adenosyl-L-methionine-dependent methyltransferases"/>
    <property type="match status" value="1"/>
</dbReference>